<name>T1HM66_RHOPR</name>
<feature type="transmembrane region" description="Helical" evidence="8">
    <location>
        <begin position="12"/>
        <end position="30"/>
    </location>
</feature>
<dbReference type="Proteomes" id="UP000015103">
    <property type="component" value="Unassembled WGS sequence"/>
</dbReference>
<keyword evidence="5 8" id="KW-1133">Transmembrane helix</keyword>
<evidence type="ECO:0000256" key="4">
    <source>
        <dbReference type="ARBA" id="ARBA00022792"/>
    </source>
</evidence>
<evidence type="ECO:0000256" key="7">
    <source>
        <dbReference type="ARBA" id="ARBA00023136"/>
    </source>
</evidence>
<feature type="region of interest" description="Disordered" evidence="9">
    <location>
        <begin position="50"/>
        <end position="70"/>
    </location>
</feature>
<dbReference type="HOGENOM" id="CLU_2760955_0_0_1"/>
<dbReference type="InParanoid" id="T1HM66"/>
<dbReference type="EnsemblMetazoa" id="RPRC005140-RA">
    <property type="protein sequence ID" value="RPRC005140-PA"/>
    <property type="gene ID" value="RPRC005140"/>
</dbReference>
<evidence type="ECO:0000256" key="6">
    <source>
        <dbReference type="ARBA" id="ARBA00023128"/>
    </source>
</evidence>
<dbReference type="GO" id="GO:0061617">
    <property type="term" value="C:MICOS complex"/>
    <property type="evidence" value="ECO:0007669"/>
    <property type="project" value="UniProtKB-UniRule"/>
</dbReference>
<dbReference type="AlphaFoldDB" id="T1HM66"/>
<feature type="compositionally biased region" description="Acidic residues" evidence="9">
    <location>
        <begin position="59"/>
        <end position="70"/>
    </location>
</feature>
<evidence type="ECO:0000256" key="2">
    <source>
        <dbReference type="ARBA" id="ARBA00006792"/>
    </source>
</evidence>
<keyword evidence="4 8" id="KW-0999">Mitochondrion inner membrane</keyword>
<dbReference type="InterPro" id="IPR007512">
    <property type="entry name" value="Mic10"/>
</dbReference>
<evidence type="ECO:0000256" key="1">
    <source>
        <dbReference type="ARBA" id="ARBA00002689"/>
    </source>
</evidence>
<comment type="similarity">
    <text evidence="2 8">Belongs to the MICOS complex subunit Mic10 family.</text>
</comment>
<dbReference type="VEuPathDB" id="VectorBase:RPRC005140"/>
<sequence>MKETWKNCLSDGTIIIGGGIFVGAMVSILTHQSWPIMFGLGIGMGTAFDNCESPQNKDDSDEDFDEITSP</sequence>
<comment type="subunit">
    <text evidence="8">Component of the mitochondrial contact site and cristae organizing system (MICOS) complex.</text>
</comment>
<evidence type="ECO:0000256" key="5">
    <source>
        <dbReference type="ARBA" id="ARBA00022989"/>
    </source>
</evidence>
<keyword evidence="11" id="KW-1185">Reference proteome</keyword>
<keyword evidence="7 8" id="KW-0472">Membrane</keyword>
<dbReference type="RefSeq" id="XP_073970499.1">
    <property type="nucleotide sequence ID" value="XM_074114398.1"/>
</dbReference>
<evidence type="ECO:0000256" key="9">
    <source>
        <dbReference type="SAM" id="MobiDB-lite"/>
    </source>
</evidence>
<dbReference type="EMBL" id="ACPB03017303">
    <property type="status" value="NOT_ANNOTATED_CDS"/>
    <property type="molecule type" value="Genomic_DNA"/>
</dbReference>
<keyword evidence="3 8" id="KW-0812">Transmembrane</keyword>
<evidence type="ECO:0000313" key="11">
    <source>
        <dbReference type="Proteomes" id="UP000015103"/>
    </source>
</evidence>
<dbReference type="RefSeq" id="XP_073970498.1">
    <property type="nucleotide sequence ID" value="XM_074114397.1"/>
</dbReference>
<protein>
    <recommendedName>
        <fullName evidence="8">MICOS complex subunit MIC10</fullName>
    </recommendedName>
</protein>
<comment type="subcellular location">
    <subcellularLocation>
        <location evidence="8">Mitochondrion inner membrane</location>
        <topology evidence="8">Single-pass membrane protein</topology>
    </subcellularLocation>
</comment>
<evidence type="ECO:0000313" key="10">
    <source>
        <dbReference type="EnsemblMetazoa" id="RPRC005140-PA"/>
    </source>
</evidence>
<comment type="function">
    <text evidence="1 8">Component of the MICOS complex, a large protein complex of the mitochondrial inner membrane that plays crucial roles in the maintenance of crista junctions, inner membrane architecture, and formation of contact sites to the outer membrane.</text>
</comment>
<dbReference type="GeneID" id="141447148"/>
<dbReference type="Pfam" id="PF04418">
    <property type="entry name" value="DUF543"/>
    <property type="match status" value="1"/>
</dbReference>
<organism evidence="10 11">
    <name type="scientific">Rhodnius prolixus</name>
    <name type="common">Triatomid bug</name>
    <dbReference type="NCBI Taxonomy" id="13249"/>
    <lineage>
        <taxon>Eukaryota</taxon>
        <taxon>Metazoa</taxon>
        <taxon>Ecdysozoa</taxon>
        <taxon>Arthropoda</taxon>
        <taxon>Hexapoda</taxon>
        <taxon>Insecta</taxon>
        <taxon>Pterygota</taxon>
        <taxon>Neoptera</taxon>
        <taxon>Paraneoptera</taxon>
        <taxon>Hemiptera</taxon>
        <taxon>Heteroptera</taxon>
        <taxon>Panheteroptera</taxon>
        <taxon>Cimicomorpha</taxon>
        <taxon>Reduviidae</taxon>
        <taxon>Triatominae</taxon>
        <taxon>Rhodnius</taxon>
    </lineage>
</organism>
<accession>T1HM66</accession>
<evidence type="ECO:0000256" key="3">
    <source>
        <dbReference type="ARBA" id="ARBA00022692"/>
    </source>
</evidence>
<keyword evidence="6 8" id="KW-0496">Mitochondrion</keyword>
<evidence type="ECO:0000256" key="8">
    <source>
        <dbReference type="RuleBase" id="RU363011"/>
    </source>
</evidence>
<proteinExistence type="inferred from homology"/>
<reference evidence="10" key="1">
    <citation type="submission" date="2015-05" db="UniProtKB">
        <authorList>
            <consortium name="EnsemblMetazoa"/>
        </authorList>
    </citation>
    <scope>IDENTIFICATION</scope>
</reference>